<dbReference type="HOGENOM" id="CLU_036316_4_0_1"/>
<dbReference type="InParanoid" id="K5WMS4"/>
<dbReference type="KEGG" id="pco:PHACADRAFT_212256"/>
<evidence type="ECO:0000313" key="1">
    <source>
        <dbReference type="EMBL" id="EKM51622.1"/>
    </source>
</evidence>
<dbReference type="OrthoDB" id="2788229at2759"/>
<dbReference type="Proteomes" id="UP000008370">
    <property type="component" value="Unassembled WGS sequence"/>
</dbReference>
<proteinExistence type="predicted"/>
<organism evidence="1 2">
    <name type="scientific">Phanerochaete carnosa (strain HHB-10118-sp)</name>
    <name type="common">White-rot fungus</name>
    <name type="synonym">Peniophora carnosa</name>
    <dbReference type="NCBI Taxonomy" id="650164"/>
    <lineage>
        <taxon>Eukaryota</taxon>
        <taxon>Fungi</taxon>
        <taxon>Dikarya</taxon>
        <taxon>Basidiomycota</taxon>
        <taxon>Agaricomycotina</taxon>
        <taxon>Agaricomycetes</taxon>
        <taxon>Polyporales</taxon>
        <taxon>Phanerochaetaceae</taxon>
        <taxon>Phanerochaete</taxon>
    </lineage>
</organism>
<evidence type="ECO:0000313" key="2">
    <source>
        <dbReference type="Proteomes" id="UP000008370"/>
    </source>
</evidence>
<evidence type="ECO:0008006" key="3">
    <source>
        <dbReference type="Google" id="ProtNLM"/>
    </source>
</evidence>
<dbReference type="RefSeq" id="XP_007399431.1">
    <property type="nucleotide sequence ID" value="XM_007399369.1"/>
</dbReference>
<sequence length="417" mass="47363">MRLHSGSEAGIWGAQRRVFPQELADQIIDEVRVDRGTLKSCALTARAWLPRARYHLHRTVTLYHQNCRIHPSQVDKVYKLLSLPVVSEYTQELLLEGKTDYGLLHPDEANTVDYGDLFWRALARFTHVQTLRLTRLFWVSHKLENKNRLCEAFPSVTDLDVYMSDFADAQEFLSFLTAFPLLIRLKVERVFWAKSAQEWYATSGSDPSSYRRLPPNKTPGSALRHLQVQHCDVLIMKDIANRLVALPESLIETLHLSPPDGDDFEALPLYFGAIGTNLKHLTLALEFSVKENTLRRAIASLEADTRLESLTFLANYELGRKFIKAALMFWPCVKAVLTAIRTEHIHTIRFECHPEDLEDSIAHEVDELLGHSRFKTLTTVAFAFAAVNGYSLEELVEMAGAAFLSTFALGYLAISAF</sequence>
<dbReference type="GeneID" id="18913216"/>
<reference evidence="1 2" key="1">
    <citation type="journal article" date="2012" name="BMC Genomics">
        <title>Comparative genomics of the white-rot fungi, Phanerochaete carnosa and P. chrysosporium, to elucidate the genetic basis of the distinct wood types they colonize.</title>
        <authorList>
            <person name="Suzuki H."/>
            <person name="MacDonald J."/>
            <person name="Syed K."/>
            <person name="Salamov A."/>
            <person name="Hori C."/>
            <person name="Aerts A."/>
            <person name="Henrissat B."/>
            <person name="Wiebenga A."/>
            <person name="vanKuyk P.A."/>
            <person name="Barry K."/>
            <person name="Lindquist E."/>
            <person name="LaButti K."/>
            <person name="Lapidus A."/>
            <person name="Lucas S."/>
            <person name="Coutinho P."/>
            <person name="Gong Y."/>
            <person name="Samejima M."/>
            <person name="Mahadevan R."/>
            <person name="Abou-Zaid M."/>
            <person name="de Vries R.P."/>
            <person name="Igarashi K."/>
            <person name="Yadav J.S."/>
            <person name="Grigoriev I.V."/>
            <person name="Master E.R."/>
        </authorList>
    </citation>
    <scope>NUCLEOTIDE SEQUENCE [LARGE SCALE GENOMIC DNA]</scope>
    <source>
        <strain evidence="1 2">HHB-10118-sp</strain>
    </source>
</reference>
<protein>
    <recommendedName>
        <fullName evidence="3">F-box domain-containing protein</fullName>
    </recommendedName>
</protein>
<dbReference type="EMBL" id="JH930476">
    <property type="protein sequence ID" value="EKM51622.1"/>
    <property type="molecule type" value="Genomic_DNA"/>
</dbReference>
<name>K5WMS4_PHACS</name>
<keyword evidence="2" id="KW-1185">Reference proteome</keyword>
<accession>K5WMS4</accession>
<gene>
    <name evidence="1" type="ORF">PHACADRAFT_212256</name>
</gene>
<dbReference type="AlphaFoldDB" id="K5WMS4"/>